<evidence type="ECO:0000256" key="8">
    <source>
        <dbReference type="ARBA" id="ARBA00023170"/>
    </source>
</evidence>
<reference evidence="12 13" key="1">
    <citation type="submission" date="2025-04" db="UniProtKB">
        <authorList>
            <consortium name="RefSeq"/>
        </authorList>
    </citation>
    <scope>IDENTIFICATION</scope>
</reference>
<dbReference type="AlphaFoldDB" id="A0A8N1S5F0"/>
<evidence type="ECO:0000256" key="3">
    <source>
        <dbReference type="ARBA" id="ARBA00022606"/>
    </source>
</evidence>
<evidence type="ECO:0000313" key="13">
    <source>
        <dbReference type="RefSeq" id="XP_025073966.1"/>
    </source>
</evidence>
<keyword evidence="7 10" id="KW-0472">Membrane</keyword>
<feature type="transmembrane region" description="Helical" evidence="10">
    <location>
        <begin position="137"/>
        <end position="161"/>
    </location>
</feature>
<evidence type="ECO:0000256" key="4">
    <source>
        <dbReference type="ARBA" id="ARBA00022692"/>
    </source>
</evidence>
<evidence type="ECO:0000256" key="10">
    <source>
        <dbReference type="SAM" id="Phobius"/>
    </source>
</evidence>
<dbReference type="GO" id="GO:0004984">
    <property type="term" value="F:olfactory receptor activity"/>
    <property type="evidence" value="ECO:0007669"/>
    <property type="project" value="InterPro"/>
</dbReference>
<organism evidence="11 13">
    <name type="scientific">Pogonomyrmex barbatus</name>
    <name type="common">red harvester ant</name>
    <dbReference type="NCBI Taxonomy" id="144034"/>
    <lineage>
        <taxon>Eukaryota</taxon>
        <taxon>Metazoa</taxon>
        <taxon>Ecdysozoa</taxon>
        <taxon>Arthropoda</taxon>
        <taxon>Hexapoda</taxon>
        <taxon>Insecta</taxon>
        <taxon>Pterygota</taxon>
        <taxon>Neoptera</taxon>
        <taxon>Endopterygota</taxon>
        <taxon>Hymenoptera</taxon>
        <taxon>Apocrita</taxon>
        <taxon>Aculeata</taxon>
        <taxon>Formicoidea</taxon>
        <taxon>Formicidae</taxon>
        <taxon>Myrmicinae</taxon>
        <taxon>Pogonomyrmex</taxon>
    </lineage>
</organism>
<evidence type="ECO:0000313" key="11">
    <source>
        <dbReference type="Proteomes" id="UP000504615"/>
    </source>
</evidence>
<evidence type="ECO:0000256" key="9">
    <source>
        <dbReference type="ARBA" id="ARBA00023224"/>
    </source>
</evidence>
<feature type="transmembrane region" description="Helical" evidence="10">
    <location>
        <begin position="6"/>
        <end position="24"/>
    </location>
</feature>
<evidence type="ECO:0000256" key="7">
    <source>
        <dbReference type="ARBA" id="ARBA00023136"/>
    </source>
</evidence>
<keyword evidence="6 10" id="KW-1133">Transmembrane helix</keyword>
<dbReference type="GO" id="GO:0005549">
    <property type="term" value="F:odorant binding"/>
    <property type="evidence" value="ECO:0007669"/>
    <property type="project" value="InterPro"/>
</dbReference>
<dbReference type="GO" id="GO:0007165">
    <property type="term" value="P:signal transduction"/>
    <property type="evidence" value="ECO:0007669"/>
    <property type="project" value="UniProtKB-KW"/>
</dbReference>
<dbReference type="GeneID" id="105426736"/>
<gene>
    <name evidence="12 13" type="primary">LOC105426736</name>
</gene>
<evidence type="ECO:0000256" key="6">
    <source>
        <dbReference type="ARBA" id="ARBA00022989"/>
    </source>
</evidence>
<dbReference type="OrthoDB" id="7550533at2759"/>
<feature type="transmembrane region" description="Helical" evidence="10">
    <location>
        <begin position="173"/>
        <end position="198"/>
    </location>
</feature>
<keyword evidence="9" id="KW-0807">Transducer</keyword>
<evidence type="ECO:0000256" key="5">
    <source>
        <dbReference type="ARBA" id="ARBA00022725"/>
    </source>
</evidence>
<dbReference type="PANTHER" id="PTHR21137">
    <property type="entry name" value="ODORANT RECEPTOR"/>
    <property type="match status" value="1"/>
</dbReference>
<keyword evidence="5" id="KW-0552">Olfaction</keyword>
<dbReference type="RefSeq" id="XP_025073966.1">
    <property type="nucleotide sequence ID" value="XM_025218181.1"/>
</dbReference>
<accession>A0A8N1S5F0</accession>
<name>A0A8N1S5F0_9HYME</name>
<sequence>MFIIVSTGTILIVHIQLLCGMFRISSNYRIKHTMEINMKNVSAKNENLIFEGLICAIDIHRQAMKLSENMINKFENTMLSLIVFGIISLNLNLLRIGLSQNNIKEFVFPFFFVTVCILYMFLGNYSRQNIIDHNNDIFVVAYSVQWYAAPLYIQKMIFFLLQRSAKNFFLNLGKLFVVSLECFATLIRLQYLILLLYIQRDKERRKLNQKV</sequence>
<keyword evidence="8" id="KW-0675">Receptor</keyword>
<dbReference type="PANTHER" id="PTHR21137:SF35">
    <property type="entry name" value="ODORANT RECEPTOR 19A-RELATED"/>
    <property type="match status" value="1"/>
</dbReference>
<dbReference type="Pfam" id="PF02949">
    <property type="entry name" value="7tm_6"/>
    <property type="match status" value="1"/>
</dbReference>
<evidence type="ECO:0000256" key="1">
    <source>
        <dbReference type="ARBA" id="ARBA00004651"/>
    </source>
</evidence>
<evidence type="ECO:0000313" key="12">
    <source>
        <dbReference type="RefSeq" id="XP_025073965.1"/>
    </source>
</evidence>
<protein>
    <submittedName>
        <fullName evidence="12">Uncharacterized protein LOC105426736 isoform X1</fullName>
    </submittedName>
    <submittedName>
        <fullName evidence="13">Uncharacterized protein LOC105426736 isoform X2</fullName>
    </submittedName>
</protein>
<dbReference type="GO" id="GO:0005886">
    <property type="term" value="C:plasma membrane"/>
    <property type="evidence" value="ECO:0007669"/>
    <property type="project" value="UniProtKB-SubCell"/>
</dbReference>
<feature type="transmembrane region" description="Helical" evidence="10">
    <location>
        <begin position="74"/>
        <end position="94"/>
    </location>
</feature>
<dbReference type="Proteomes" id="UP000504615">
    <property type="component" value="Unplaced"/>
</dbReference>
<proteinExistence type="predicted"/>
<comment type="subcellular location">
    <subcellularLocation>
        <location evidence="1">Cell membrane</location>
        <topology evidence="1">Multi-pass membrane protein</topology>
    </subcellularLocation>
</comment>
<keyword evidence="3" id="KW-0716">Sensory transduction</keyword>
<dbReference type="InterPro" id="IPR004117">
    <property type="entry name" value="7tm6_olfct_rcpt"/>
</dbReference>
<keyword evidence="4 10" id="KW-0812">Transmembrane</keyword>
<feature type="transmembrane region" description="Helical" evidence="10">
    <location>
        <begin position="106"/>
        <end position="125"/>
    </location>
</feature>
<keyword evidence="2" id="KW-1003">Cell membrane</keyword>
<keyword evidence="11" id="KW-1185">Reference proteome</keyword>
<dbReference type="RefSeq" id="XP_025073965.1">
    <property type="nucleotide sequence ID" value="XM_025218180.1"/>
</dbReference>
<evidence type="ECO:0000256" key="2">
    <source>
        <dbReference type="ARBA" id="ARBA00022475"/>
    </source>
</evidence>